<dbReference type="Pfam" id="PF23036">
    <property type="entry name" value="TRAPPC10_1st"/>
    <property type="match status" value="1"/>
</dbReference>
<keyword evidence="8" id="KW-1185">Reference proteome</keyword>
<reference evidence="7" key="1">
    <citation type="submission" date="2022-06" db="EMBL/GenBank/DDBJ databases">
        <title>Genome Sequence of Candolleomyces eurysporus.</title>
        <authorList>
            <person name="Buettner E."/>
        </authorList>
    </citation>
    <scope>NUCLEOTIDE SEQUENCE</scope>
    <source>
        <strain evidence="7">VTCC 930004</strain>
    </source>
</reference>
<sequence length="1158" mass="131178">MDQRVLVSHTAPRDFINTQNWSKVCSSIASQLPLRNVNLKSPLRNATTTVSDLNVTLVPLESIRDELASQIPGTLLDKPLLHIYILYCQDDDLDTYRNTLKKEVKDWHTSVTSKKNPEWLILQIIRPPDAYKSQTRNVFKFPGTVLSKLKADLNADDRDRVVQLTYVSDNDNTLVWAEFFNKFKEGISNAFANAIAVRREEVRRSEGQQNMPGWNFCTFFVLKESLATSYEGVNLFEDALYQYEELESLFLHVSKEKNFSWFGSLISPATGDDSAPLLSISKKPYREMILANTITVFDFRIYILSRQCELMAKMGCLSDVPRKVASFLGSFSKRLFEIEPSFPRFWIESWIYSSAITSVEQCAAWQRLYDPENIDKMAVDSGNGELLDLARSQLEIVGIELGYIPKEPPFSIALPKRTRRASLAPPNITVSSEDILAILQDRDAFYDIYIRLTNQALTLYAEGGRRKFGLKLHGALAALDLHRGHLDKALTTFASLPAHYAPHFWNSLESYMLARALDTHGRSEKAQDVEWMHILLSFLKSYVEHRGADMLFPTDNPTEYISKLVTSLMEAASGLENDLRHPDHPAISLRVENTAKLAEDRDGSYLNVTVRNYLPCDFPADDIIIYLQGRESDKQRFSTTVEKLAPGKTQLTLFCPVPMGGTFLHESSEVRAGKLLLQYPQKKAPGKSPSLHQVVKIPSDPLAVNVRIFQSRKVELDRRCLSLKIWTGRNPVSKLELKLSAPSVTFRYRDATLDEDAGDVTHETGENLTIQNLDKDAAIGFSIPYVEGAAVQTMRIDVDLSYHTASEPDLERAVHLVSLLSPSLPVSVNVQDWFRESRLISTFSVSSTTHQHVRVAETQLIVPESVDGELKVTPCSIRQGTITITPSQPARFMYALDSLTGPVRDSLLFVVKYRLLREAEVASIIEDQVRASLDDSEKSQNLRPIVVTTIIESLERDSSWVALYNITGEIEVPELKKDQEEEVTGIVDKARQRLREYRHPDTPQGLWRELRLPVDVPVKSIVAIASIRLLGTAFNPDLSNSKVKIPLYAGQPISAELRVHTTFRWGLENDSNRQYVLNYQIEDMTREWLIGGVKQGDFIAKSSRENILGEVTWIDEVEKWLDHWEGDLERIKEEVEIEAVDTFVFELVKGRIGMETTT</sequence>
<dbReference type="InterPro" id="IPR056913">
    <property type="entry name" value="TRAPPC10/Trs130_N"/>
</dbReference>
<comment type="subcellular location">
    <subcellularLocation>
        <location evidence="1">Golgi apparatus</location>
    </subcellularLocation>
</comment>
<dbReference type="GO" id="GO:1990071">
    <property type="term" value="C:TRAPPII protein complex"/>
    <property type="evidence" value="ECO:0007669"/>
    <property type="project" value="InterPro"/>
</dbReference>
<evidence type="ECO:0000256" key="1">
    <source>
        <dbReference type="ARBA" id="ARBA00004555"/>
    </source>
</evidence>
<dbReference type="InterPro" id="IPR055505">
    <property type="entry name" value="DUF7077"/>
</dbReference>
<dbReference type="GO" id="GO:0034498">
    <property type="term" value="P:early endosome to Golgi transport"/>
    <property type="evidence" value="ECO:0007669"/>
    <property type="project" value="TreeGrafter"/>
</dbReference>
<evidence type="ECO:0000313" key="7">
    <source>
        <dbReference type="EMBL" id="KAJ2926354.1"/>
    </source>
</evidence>
<dbReference type="Proteomes" id="UP001140091">
    <property type="component" value="Unassembled WGS sequence"/>
</dbReference>
<evidence type="ECO:0000259" key="4">
    <source>
        <dbReference type="Pfam" id="PF12584"/>
    </source>
</evidence>
<dbReference type="AlphaFoldDB" id="A0A9W8J4V3"/>
<dbReference type="InterPro" id="IPR045126">
    <property type="entry name" value="TRAPPC10/Trs130"/>
</dbReference>
<feature type="domain" description="DUF7077" evidence="6">
    <location>
        <begin position="703"/>
        <end position="807"/>
    </location>
</feature>
<evidence type="ECO:0000256" key="3">
    <source>
        <dbReference type="ARBA" id="ARBA00023034"/>
    </source>
</evidence>
<keyword evidence="3" id="KW-0333">Golgi apparatus</keyword>
<dbReference type="InterPro" id="IPR022233">
    <property type="entry name" value="TRAPPC10/Trs130_C"/>
</dbReference>
<proteinExistence type="predicted"/>
<feature type="non-terminal residue" evidence="7">
    <location>
        <position position="1158"/>
    </location>
</feature>
<dbReference type="GO" id="GO:0005829">
    <property type="term" value="C:cytosol"/>
    <property type="evidence" value="ECO:0007669"/>
    <property type="project" value="GOC"/>
</dbReference>
<gene>
    <name evidence="7" type="ORF">H1R20_g10746</name>
</gene>
<name>A0A9W8J4V3_9AGAR</name>
<keyword evidence="2" id="KW-0813">Transport</keyword>
<organism evidence="7 8">
    <name type="scientific">Candolleomyces eurysporus</name>
    <dbReference type="NCBI Taxonomy" id="2828524"/>
    <lineage>
        <taxon>Eukaryota</taxon>
        <taxon>Fungi</taxon>
        <taxon>Dikarya</taxon>
        <taxon>Basidiomycota</taxon>
        <taxon>Agaricomycotina</taxon>
        <taxon>Agaricomycetes</taxon>
        <taxon>Agaricomycetidae</taxon>
        <taxon>Agaricales</taxon>
        <taxon>Agaricineae</taxon>
        <taxon>Psathyrellaceae</taxon>
        <taxon>Candolleomyces</taxon>
    </lineage>
</organism>
<feature type="domain" description="TRAPPC10/Trs130 N-terminal" evidence="5">
    <location>
        <begin position="18"/>
        <end position="316"/>
    </location>
</feature>
<comment type="caution">
    <text evidence="7">The sequence shown here is derived from an EMBL/GenBank/DDBJ whole genome shotgun (WGS) entry which is preliminary data.</text>
</comment>
<evidence type="ECO:0000313" key="8">
    <source>
        <dbReference type="Proteomes" id="UP001140091"/>
    </source>
</evidence>
<dbReference type="PANTHER" id="PTHR13251:SF3">
    <property type="entry name" value="TRAFFICKING PROTEIN PARTICLE COMPLEX SUBUNIT 10"/>
    <property type="match status" value="1"/>
</dbReference>
<accession>A0A9W8J4V3</accession>
<dbReference type="OrthoDB" id="10256906at2759"/>
<dbReference type="PANTHER" id="PTHR13251">
    <property type="entry name" value="EPILEPSY HOLOPROSENCEPHALY CANDIDATE 1/TMEM1"/>
    <property type="match status" value="1"/>
</dbReference>
<dbReference type="EMBL" id="JANBPK010001065">
    <property type="protein sequence ID" value="KAJ2926354.1"/>
    <property type="molecule type" value="Genomic_DNA"/>
</dbReference>
<feature type="domain" description="TRAPPC10/Trs130 C-terminal" evidence="4">
    <location>
        <begin position="1013"/>
        <end position="1103"/>
    </location>
</feature>
<evidence type="ECO:0000256" key="2">
    <source>
        <dbReference type="ARBA" id="ARBA00022448"/>
    </source>
</evidence>
<evidence type="ECO:0000259" key="6">
    <source>
        <dbReference type="Pfam" id="PF23274"/>
    </source>
</evidence>
<protein>
    <recommendedName>
        <fullName evidence="9">Trafficking protein particle complex subunit 10</fullName>
    </recommendedName>
</protein>
<evidence type="ECO:0000259" key="5">
    <source>
        <dbReference type="Pfam" id="PF23036"/>
    </source>
</evidence>
<dbReference type="GO" id="GO:0006891">
    <property type="term" value="P:intra-Golgi vesicle-mediated transport"/>
    <property type="evidence" value="ECO:0007669"/>
    <property type="project" value="TreeGrafter"/>
</dbReference>
<dbReference type="Pfam" id="PF12584">
    <property type="entry name" value="TRAPPC10"/>
    <property type="match status" value="1"/>
</dbReference>
<evidence type="ECO:0008006" key="9">
    <source>
        <dbReference type="Google" id="ProtNLM"/>
    </source>
</evidence>
<dbReference type="Pfam" id="PF23274">
    <property type="entry name" value="DUF7077"/>
    <property type="match status" value="1"/>
</dbReference>